<evidence type="ECO:0000256" key="4">
    <source>
        <dbReference type="ARBA" id="ARBA00021870"/>
    </source>
</evidence>
<dbReference type="GO" id="GO:0006935">
    <property type="term" value="P:chemotaxis"/>
    <property type="evidence" value="ECO:0007669"/>
    <property type="project" value="UniProtKB-KW"/>
</dbReference>
<dbReference type="GO" id="GO:0009425">
    <property type="term" value="C:bacterial-type flagellum basal body"/>
    <property type="evidence" value="ECO:0007669"/>
    <property type="project" value="UniProtKB-SubCell"/>
</dbReference>
<dbReference type="AlphaFoldDB" id="A0A498RD39"/>
<keyword evidence="12" id="KW-1185">Reference proteome</keyword>
<protein>
    <recommendedName>
        <fullName evidence="4">Flagellar motor switch protein FliG</fullName>
    </recommendedName>
</protein>
<evidence type="ECO:0000313" key="12">
    <source>
        <dbReference type="Proteomes" id="UP000277811"/>
    </source>
</evidence>
<evidence type="ECO:0000256" key="3">
    <source>
        <dbReference type="ARBA" id="ARBA00010299"/>
    </source>
</evidence>
<keyword evidence="11" id="KW-0966">Cell projection</keyword>
<reference evidence="11 12" key="1">
    <citation type="submission" date="2018-06" db="EMBL/GenBank/DDBJ databases">
        <authorList>
            <person name="Strepis N."/>
        </authorList>
    </citation>
    <scope>NUCLEOTIDE SEQUENCE [LARGE SCALE GENOMIC DNA]</scope>
    <source>
        <strain evidence="11">LUCI</strain>
    </source>
</reference>
<evidence type="ECO:0000259" key="10">
    <source>
        <dbReference type="Pfam" id="PF14842"/>
    </source>
</evidence>
<evidence type="ECO:0000256" key="2">
    <source>
        <dbReference type="ARBA" id="ARBA00004413"/>
    </source>
</evidence>
<dbReference type="Gene3D" id="1.10.220.30">
    <property type="match status" value="1"/>
</dbReference>
<dbReference type="InterPro" id="IPR000090">
    <property type="entry name" value="Flg_Motor_Flig"/>
</dbReference>
<organism evidence="11 12">
    <name type="scientific">Lucifera butyrica</name>
    <dbReference type="NCBI Taxonomy" id="1351585"/>
    <lineage>
        <taxon>Bacteria</taxon>
        <taxon>Bacillati</taxon>
        <taxon>Bacillota</taxon>
        <taxon>Negativicutes</taxon>
        <taxon>Veillonellales</taxon>
        <taxon>Veillonellaceae</taxon>
        <taxon>Lucifera</taxon>
    </lineage>
</organism>
<keyword evidence="9" id="KW-0975">Bacterial flagellum</keyword>
<evidence type="ECO:0000256" key="5">
    <source>
        <dbReference type="ARBA" id="ARBA00022475"/>
    </source>
</evidence>
<keyword evidence="11" id="KW-0282">Flagellum</keyword>
<keyword evidence="11" id="KW-0969">Cilium</keyword>
<comment type="similarity">
    <text evidence="3">Belongs to the FliG family.</text>
</comment>
<evidence type="ECO:0000256" key="7">
    <source>
        <dbReference type="ARBA" id="ARBA00022779"/>
    </source>
</evidence>
<keyword evidence="8" id="KW-0472">Membrane</keyword>
<dbReference type="GO" id="GO:0005886">
    <property type="term" value="C:plasma membrane"/>
    <property type="evidence" value="ECO:0007669"/>
    <property type="project" value="UniProtKB-SubCell"/>
</dbReference>
<dbReference type="Pfam" id="PF14842">
    <property type="entry name" value="FliG_N"/>
    <property type="match status" value="1"/>
</dbReference>
<dbReference type="RefSeq" id="WP_122629674.1">
    <property type="nucleotide sequence ID" value="NZ_UPPP01000097.1"/>
</dbReference>
<dbReference type="InterPro" id="IPR028263">
    <property type="entry name" value="FliG_N"/>
</dbReference>
<evidence type="ECO:0000256" key="6">
    <source>
        <dbReference type="ARBA" id="ARBA00022500"/>
    </source>
</evidence>
<dbReference type="Proteomes" id="UP000277811">
    <property type="component" value="Unassembled WGS sequence"/>
</dbReference>
<dbReference type="InterPro" id="IPR011002">
    <property type="entry name" value="FliG_a-hlx"/>
</dbReference>
<evidence type="ECO:0000313" key="11">
    <source>
        <dbReference type="EMBL" id="VBB08827.1"/>
    </source>
</evidence>
<dbReference type="SUPFAM" id="SSF48029">
    <property type="entry name" value="FliG"/>
    <property type="match status" value="1"/>
</dbReference>
<dbReference type="GO" id="GO:0003774">
    <property type="term" value="F:cytoskeletal motor activity"/>
    <property type="evidence" value="ECO:0007669"/>
    <property type="project" value="InterPro"/>
</dbReference>
<proteinExistence type="inferred from homology"/>
<evidence type="ECO:0000256" key="8">
    <source>
        <dbReference type="ARBA" id="ARBA00023136"/>
    </source>
</evidence>
<comment type="subcellular location">
    <subcellularLocation>
        <location evidence="1">Bacterial flagellum basal body</location>
    </subcellularLocation>
    <subcellularLocation>
        <location evidence="2">Cell membrane</location>
        <topology evidence="2">Peripheral membrane protein</topology>
        <orientation evidence="2">Cytoplasmic side</orientation>
    </subcellularLocation>
</comment>
<accession>A0A498RD39</accession>
<dbReference type="GO" id="GO:0071973">
    <property type="term" value="P:bacterial-type flagellum-dependent cell motility"/>
    <property type="evidence" value="ECO:0007669"/>
    <property type="project" value="InterPro"/>
</dbReference>
<keyword evidence="5" id="KW-1003">Cell membrane</keyword>
<feature type="domain" description="Flagellar motor switch protein FliG N-terminal" evidence="10">
    <location>
        <begin position="1"/>
        <end position="58"/>
    </location>
</feature>
<keyword evidence="7" id="KW-0283">Flagellar rotation</keyword>
<sequence>MTPLKKVAIFLMMIGIEKGQSILALMDNSEIKAVVPEIRNLKEVSPEIQKSIWAELKELGYEDRVNPAEALTIIRFLFNGRKIENTLKSADLNE</sequence>
<keyword evidence="6" id="KW-0145">Chemotaxis</keyword>
<gene>
    <name evidence="11" type="ORF">LUCI_4108</name>
</gene>
<dbReference type="EMBL" id="UPPP01000097">
    <property type="protein sequence ID" value="VBB08827.1"/>
    <property type="molecule type" value="Genomic_DNA"/>
</dbReference>
<dbReference type="PRINTS" id="PR00954">
    <property type="entry name" value="FLGMOTORFLIG"/>
</dbReference>
<evidence type="ECO:0000256" key="1">
    <source>
        <dbReference type="ARBA" id="ARBA00004117"/>
    </source>
</evidence>
<name>A0A498RD39_9FIRM</name>
<evidence type="ECO:0000256" key="9">
    <source>
        <dbReference type="ARBA" id="ARBA00023143"/>
    </source>
</evidence>
<dbReference type="OrthoDB" id="1683872at2"/>